<dbReference type="GO" id="GO:0000270">
    <property type="term" value="P:peptidoglycan metabolic process"/>
    <property type="evidence" value="ECO:0007669"/>
    <property type="project" value="InterPro"/>
</dbReference>
<keyword evidence="3" id="KW-0456">Lyase</keyword>
<dbReference type="CDD" id="cd00254">
    <property type="entry name" value="LT-like"/>
    <property type="match status" value="1"/>
</dbReference>
<dbReference type="EC" id="4.-.-.-" evidence="3"/>
<dbReference type="Gene3D" id="1.10.530.10">
    <property type="match status" value="1"/>
</dbReference>
<dbReference type="Pfam" id="PF01464">
    <property type="entry name" value="SLT"/>
    <property type="match status" value="1"/>
</dbReference>
<dbReference type="PANTHER" id="PTHR37423">
    <property type="entry name" value="SOLUBLE LYTIC MUREIN TRANSGLYCOSYLASE-RELATED"/>
    <property type="match status" value="1"/>
</dbReference>
<reference evidence="3 4" key="1">
    <citation type="submission" date="2015-06" db="EMBL/GenBank/DDBJ databases">
        <title>Draft genome sequence of the purine-degrading Clostridium cylindrosporum HC-1 (DSM 605).</title>
        <authorList>
            <person name="Poehlein A."/>
            <person name="Schiel-Bengelsdorf B."/>
            <person name="Bengelsdorf F."/>
            <person name="Daniel R."/>
            <person name="Duerre P."/>
        </authorList>
    </citation>
    <scope>NUCLEOTIDE SEQUENCE [LARGE SCALE GENOMIC DNA]</scope>
    <source>
        <strain evidence="3 4">DSM 605</strain>
    </source>
</reference>
<feature type="domain" description="Transglycosylase SLT" evidence="2">
    <location>
        <begin position="153"/>
        <end position="248"/>
    </location>
</feature>
<dbReference type="PATRIC" id="fig|1121307.3.peg.2465"/>
<proteinExistence type="inferred from homology"/>
<dbReference type="STRING" id="1121307.CLCY_8c00130"/>
<dbReference type="RefSeq" id="WP_053083203.1">
    <property type="nucleotide sequence ID" value="NZ_LFVU01000001.1"/>
</dbReference>
<dbReference type="OrthoDB" id="9815002at2"/>
<name>A0A0J8DBP6_CLOCY</name>
<dbReference type="InterPro" id="IPR023346">
    <property type="entry name" value="Lysozyme-like_dom_sf"/>
</dbReference>
<dbReference type="EMBL" id="LFVU01000001">
    <property type="protein sequence ID" value="KMT23277.1"/>
    <property type="molecule type" value="Genomic_DNA"/>
</dbReference>
<evidence type="ECO:0000259" key="2">
    <source>
        <dbReference type="Pfam" id="PF01464"/>
    </source>
</evidence>
<dbReference type="Proteomes" id="UP000036756">
    <property type="component" value="Unassembled WGS sequence"/>
</dbReference>
<evidence type="ECO:0000313" key="4">
    <source>
        <dbReference type="Proteomes" id="UP000036756"/>
    </source>
</evidence>
<organism evidence="3 4">
    <name type="scientific">Clostridium cylindrosporum DSM 605</name>
    <dbReference type="NCBI Taxonomy" id="1121307"/>
    <lineage>
        <taxon>Bacteria</taxon>
        <taxon>Bacillati</taxon>
        <taxon>Bacillota</taxon>
        <taxon>Clostridia</taxon>
        <taxon>Eubacteriales</taxon>
        <taxon>Clostridiaceae</taxon>
        <taxon>Clostridium</taxon>
    </lineage>
</organism>
<dbReference type="GO" id="GO:0016020">
    <property type="term" value="C:membrane"/>
    <property type="evidence" value="ECO:0007669"/>
    <property type="project" value="InterPro"/>
</dbReference>
<dbReference type="SUPFAM" id="SSF53955">
    <property type="entry name" value="Lysozyme-like"/>
    <property type="match status" value="1"/>
</dbReference>
<comment type="caution">
    <text evidence="3">The sequence shown here is derived from an EMBL/GenBank/DDBJ whole genome shotgun (WGS) entry which is preliminary data.</text>
</comment>
<accession>A0A0J8DBP6</accession>
<evidence type="ECO:0000313" key="3">
    <source>
        <dbReference type="EMBL" id="KMT23277.1"/>
    </source>
</evidence>
<gene>
    <name evidence="3" type="primary">yjbJ</name>
    <name evidence="3" type="ORF">CLCY_8c00130</name>
</gene>
<sequence length="284" mass="30646">MNVNEVSRLMNIYMLNTMMKSGITSSESSGVESTGVSSLGSSGLGSNNSDLFEYLLQSALNNGNSTSSCGCNCCSSSYNGQSLSNNINNTYNTLDKVVSDSSKSSTASAIPSTNTSSSTSGEVYGVYGDFYPMGKAPKLSSKDINISPRIDDAIKEASKKYGVEESFVRAIIKQESSFNPNTKSGAGAMGLMQLMSYNATDYGVKNPYNIEQNVNGGVNYIKDLLDKFNGNKQLALSAYNGGITRMSKRGVDTVPEIVNMPRETRDYVSKVMGYYNQYKQVQNI</sequence>
<dbReference type="AlphaFoldDB" id="A0A0J8DBP6"/>
<dbReference type="PANTHER" id="PTHR37423:SF2">
    <property type="entry name" value="MEMBRANE-BOUND LYTIC MUREIN TRANSGLYCOSYLASE C"/>
    <property type="match status" value="1"/>
</dbReference>
<protein>
    <submittedName>
        <fullName evidence="3">Putative murein lytic transglycosylase YjbJ</fullName>
        <ecNumber evidence="3">4.-.-.-</ecNumber>
    </submittedName>
</protein>
<comment type="similarity">
    <text evidence="1">Belongs to the transglycosylase Slt family.</text>
</comment>
<dbReference type="InterPro" id="IPR000189">
    <property type="entry name" value="Transglyc_AS"/>
</dbReference>
<dbReference type="InterPro" id="IPR008258">
    <property type="entry name" value="Transglycosylase_SLT_dom_1"/>
</dbReference>
<dbReference type="PROSITE" id="PS00922">
    <property type="entry name" value="TRANSGLYCOSYLASE"/>
    <property type="match status" value="1"/>
</dbReference>
<keyword evidence="4" id="KW-1185">Reference proteome</keyword>
<dbReference type="GO" id="GO:0008933">
    <property type="term" value="F:peptidoglycan lytic transglycosylase activity"/>
    <property type="evidence" value="ECO:0007669"/>
    <property type="project" value="InterPro"/>
</dbReference>
<evidence type="ECO:0000256" key="1">
    <source>
        <dbReference type="ARBA" id="ARBA00007734"/>
    </source>
</evidence>